<evidence type="ECO:0000313" key="3">
    <source>
        <dbReference type="Proteomes" id="UP000238426"/>
    </source>
</evidence>
<proteinExistence type="predicted"/>
<evidence type="ECO:0000256" key="1">
    <source>
        <dbReference type="SAM" id="SignalP"/>
    </source>
</evidence>
<dbReference type="OrthoDB" id="1357937at2"/>
<comment type="caution">
    <text evidence="2">The sequence shown here is derived from an EMBL/GenBank/DDBJ whole genome shotgun (WGS) entry which is preliminary data.</text>
</comment>
<reference evidence="2 3" key="1">
    <citation type="submission" date="2018-03" db="EMBL/GenBank/DDBJ databases">
        <title>Mesoflavibacter sp. HG37 and Mesoflavibacter sp. HG96 sp.nov., two marine bacteria isolated from seawater of Western Pacific Ocean.</title>
        <authorList>
            <person name="Cheng H."/>
            <person name="Wu Y.-H."/>
            <person name="Guo L.-L."/>
            <person name="Xu X.-W."/>
        </authorList>
    </citation>
    <scope>NUCLEOTIDE SEQUENCE [LARGE SCALE GENOMIC DNA]</scope>
    <source>
        <strain evidence="2 3">KCTC 32269</strain>
    </source>
</reference>
<keyword evidence="1" id="KW-0732">Signal</keyword>
<gene>
    <name evidence="2" type="ORF">C7H52_01675</name>
</gene>
<keyword evidence="3" id="KW-1185">Reference proteome</keyword>
<organism evidence="2 3">
    <name type="scientific">Aurantibacter aestuarii</name>
    <dbReference type="NCBI Taxonomy" id="1266046"/>
    <lineage>
        <taxon>Bacteria</taxon>
        <taxon>Pseudomonadati</taxon>
        <taxon>Bacteroidota</taxon>
        <taxon>Flavobacteriia</taxon>
        <taxon>Flavobacteriales</taxon>
        <taxon>Flavobacteriaceae</taxon>
        <taxon>Aurantibacter</taxon>
    </lineage>
</organism>
<dbReference type="EMBL" id="PXOQ01000007">
    <property type="protein sequence ID" value="PSG90006.1"/>
    <property type="molecule type" value="Genomic_DNA"/>
</dbReference>
<sequence length="157" mass="18186">MKTIKNLSIALLLLVTSFSFAQNDLLNGEDITTSKLKSLFENAYIDVLETKETYVKVKDNKTVYIDVDSKNRFISFNSVYNLQKGVSDKEILELFNKVNKDVIMLKCYYNKEGNTVSFFYYYWIDGGYSNKTIINAFKLFQVGIDLALTKDEKKNIF</sequence>
<dbReference type="RefSeq" id="WP_106462149.1">
    <property type="nucleotide sequence ID" value="NZ_PXOQ01000007.1"/>
</dbReference>
<protein>
    <recommendedName>
        <fullName evidence="4">YbjN domain-containing protein</fullName>
    </recommendedName>
</protein>
<accession>A0A2T1NC45</accession>
<name>A0A2T1NC45_9FLAO</name>
<dbReference type="AlphaFoldDB" id="A0A2T1NC45"/>
<dbReference type="Proteomes" id="UP000238426">
    <property type="component" value="Unassembled WGS sequence"/>
</dbReference>
<feature type="chain" id="PRO_5015467558" description="YbjN domain-containing protein" evidence="1">
    <location>
        <begin position="22"/>
        <end position="157"/>
    </location>
</feature>
<evidence type="ECO:0000313" key="2">
    <source>
        <dbReference type="EMBL" id="PSG90006.1"/>
    </source>
</evidence>
<feature type="signal peptide" evidence="1">
    <location>
        <begin position="1"/>
        <end position="21"/>
    </location>
</feature>
<evidence type="ECO:0008006" key="4">
    <source>
        <dbReference type="Google" id="ProtNLM"/>
    </source>
</evidence>